<evidence type="ECO:0000313" key="2">
    <source>
        <dbReference type="EMBL" id="MBB1261086.1"/>
    </source>
</evidence>
<dbReference type="Proteomes" id="UP000517765">
    <property type="component" value="Unassembled WGS sequence"/>
</dbReference>
<evidence type="ECO:0000313" key="3">
    <source>
        <dbReference type="Proteomes" id="UP000517765"/>
    </source>
</evidence>
<evidence type="ECO:0000256" key="1">
    <source>
        <dbReference type="ARBA" id="ARBA00010617"/>
    </source>
</evidence>
<dbReference type="InterPro" id="IPR002397">
    <property type="entry name" value="Cyt_P450_B"/>
</dbReference>
<dbReference type="PRINTS" id="PR00359">
    <property type="entry name" value="BP450"/>
</dbReference>
<dbReference type="GO" id="GO:0005506">
    <property type="term" value="F:iron ion binding"/>
    <property type="evidence" value="ECO:0007669"/>
    <property type="project" value="InterPro"/>
</dbReference>
<dbReference type="PANTHER" id="PTHR46696">
    <property type="entry name" value="P450, PUTATIVE (EUROFUNG)-RELATED"/>
    <property type="match status" value="1"/>
</dbReference>
<dbReference type="EMBL" id="JABJXA010000142">
    <property type="protein sequence ID" value="MBB1261086.1"/>
    <property type="molecule type" value="Genomic_DNA"/>
</dbReference>
<dbReference type="RefSeq" id="WP_181356455.1">
    <property type="nucleotide sequence ID" value="NZ_JABJXA010000142.1"/>
</dbReference>
<dbReference type="PANTHER" id="PTHR46696:SF1">
    <property type="entry name" value="CYTOCHROME P450 YJIB-RELATED"/>
    <property type="match status" value="1"/>
</dbReference>
<dbReference type="InterPro" id="IPR001128">
    <property type="entry name" value="Cyt_P450"/>
</dbReference>
<comment type="similarity">
    <text evidence="1">Belongs to the cytochrome P450 family.</text>
</comment>
<dbReference type="SUPFAM" id="SSF48264">
    <property type="entry name" value="Cytochrome P450"/>
    <property type="match status" value="1"/>
</dbReference>
<feature type="non-terminal residue" evidence="2">
    <location>
        <position position="272"/>
    </location>
</feature>
<dbReference type="GO" id="GO:0020037">
    <property type="term" value="F:heme binding"/>
    <property type="evidence" value="ECO:0007669"/>
    <property type="project" value="InterPro"/>
</dbReference>
<accession>A0A7W3ZUM5</accession>
<dbReference type="GO" id="GO:0016705">
    <property type="term" value="F:oxidoreductase activity, acting on paired donors, with incorporation or reduction of molecular oxygen"/>
    <property type="evidence" value="ECO:0007669"/>
    <property type="project" value="InterPro"/>
</dbReference>
<comment type="caution">
    <text evidence="2">The sequence shown here is derived from an EMBL/GenBank/DDBJ whole genome shotgun (WGS) entry which is preliminary data.</text>
</comment>
<dbReference type="AlphaFoldDB" id="A0A7W3ZUM5"/>
<name>A0A7W3ZUM5_9ACTN</name>
<dbReference type="Gene3D" id="1.10.630.10">
    <property type="entry name" value="Cytochrome P450"/>
    <property type="match status" value="1"/>
</dbReference>
<protein>
    <submittedName>
        <fullName evidence="2">Cytochrome P450</fullName>
    </submittedName>
</protein>
<proteinExistence type="inferred from homology"/>
<reference evidence="3" key="1">
    <citation type="submission" date="2020-05" db="EMBL/GenBank/DDBJ databases">
        <title>Classification of alakaliphilic streptomycetes isolated from an alkaline soil next to Lonar Crater, India and a proposal for the recognition of Streptomyces alkaliterrae sp. nov.</title>
        <authorList>
            <person name="Golinska P."/>
        </authorList>
    </citation>
    <scope>NUCLEOTIDE SEQUENCE [LARGE SCALE GENOMIC DNA]</scope>
    <source>
        <strain evidence="3">OF8</strain>
    </source>
</reference>
<dbReference type="Pfam" id="PF00067">
    <property type="entry name" value="p450"/>
    <property type="match status" value="1"/>
</dbReference>
<sequence>MDHREPVTLDPAGHEPFAEAARLRAEGPAVRVTLPGDVTAWYVTRHELLRDLLVDDRVSKDPNLHWPEWINGRHQDGWLRNWIGVTNMLTAYGPDHRRLRKLVSPAFTARRTAAMRPRVERVTRELLDDLAALPPGETVDLRARYAHPLPMRVICELFGVPEEHRPEVARVIDRLMDTTITPAEAMATYQDAQKALAELVELKRSSPADDMTSVLVAGRDEDDAALGEQELLDTLLLIIGAGHETTVNLIGNAVHALLTHPDQFALLRAGRV</sequence>
<organism evidence="2 3">
    <name type="scientific">Streptomyces alkaliterrae</name>
    <dbReference type="NCBI Taxonomy" id="2213162"/>
    <lineage>
        <taxon>Bacteria</taxon>
        <taxon>Bacillati</taxon>
        <taxon>Actinomycetota</taxon>
        <taxon>Actinomycetes</taxon>
        <taxon>Kitasatosporales</taxon>
        <taxon>Streptomycetaceae</taxon>
        <taxon>Streptomyces</taxon>
    </lineage>
</organism>
<gene>
    <name evidence="2" type="ORF">H3147_19980</name>
</gene>
<dbReference type="GO" id="GO:0004497">
    <property type="term" value="F:monooxygenase activity"/>
    <property type="evidence" value="ECO:0007669"/>
    <property type="project" value="InterPro"/>
</dbReference>
<dbReference type="InterPro" id="IPR036396">
    <property type="entry name" value="Cyt_P450_sf"/>
</dbReference>